<reference evidence="1 2" key="1">
    <citation type="journal article" date="2011" name="Genome Res.">
        <title>Phylogeny-wide analysis of social amoeba genomes highlights ancient origins for complex intercellular communication.</title>
        <authorList>
            <person name="Heidel A.J."/>
            <person name="Lawal H.M."/>
            <person name="Felder M."/>
            <person name="Schilde C."/>
            <person name="Helps N.R."/>
            <person name="Tunggal B."/>
            <person name="Rivero F."/>
            <person name="John U."/>
            <person name="Schleicher M."/>
            <person name="Eichinger L."/>
            <person name="Platzer M."/>
            <person name="Noegel A.A."/>
            <person name="Schaap P."/>
            <person name="Gloeckner G."/>
        </authorList>
    </citation>
    <scope>NUCLEOTIDE SEQUENCE [LARGE SCALE GENOMIC DNA]</scope>
    <source>
        <strain evidence="2">ATCC 26659 / Pp 5 / PN500</strain>
    </source>
</reference>
<protein>
    <submittedName>
        <fullName evidence="1">Uncharacterized protein</fullName>
    </submittedName>
</protein>
<comment type="caution">
    <text evidence="1">The sequence shown here is derived from an EMBL/GenBank/DDBJ whole genome shotgun (WGS) entry which is preliminary data.</text>
</comment>
<dbReference type="GeneID" id="31361236"/>
<evidence type="ECO:0000313" key="2">
    <source>
        <dbReference type="Proteomes" id="UP000001396"/>
    </source>
</evidence>
<sequence length="54" mass="6302">MTDMHHYSPISKNTQMDFIVIRLLASEVGWRWEVPAKTDKSKVVEHSGNFLSKR</sequence>
<keyword evidence="2" id="KW-1185">Reference proteome</keyword>
<accession>D3BB20</accession>
<evidence type="ECO:0000313" key="1">
    <source>
        <dbReference type="EMBL" id="EFA81757.1"/>
    </source>
</evidence>
<dbReference type="AlphaFoldDB" id="D3BB20"/>
<dbReference type="RefSeq" id="XP_020433874.1">
    <property type="nucleotide sequence ID" value="XM_020576625.1"/>
</dbReference>
<dbReference type="InParanoid" id="D3BB20"/>
<name>D3BB20_HETP5</name>
<dbReference type="EMBL" id="ADBJ01000025">
    <property type="protein sequence ID" value="EFA81757.1"/>
    <property type="molecule type" value="Genomic_DNA"/>
</dbReference>
<gene>
    <name evidence="1" type="ORF">PPL_05752</name>
</gene>
<organism evidence="1 2">
    <name type="scientific">Heterostelium pallidum (strain ATCC 26659 / Pp 5 / PN500)</name>
    <name type="common">Cellular slime mold</name>
    <name type="synonym">Polysphondylium pallidum</name>
    <dbReference type="NCBI Taxonomy" id="670386"/>
    <lineage>
        <taxon>Eukaryota</taxon>
        <taxon>Amoebozoa</taxon>
        <taxon>Evosea</taxon>
        <taxon>Eumycetozoa</taxon>
        <taxon>Dictyostelia</taxon>
        <taxon>Acytosteliales</taxon>
        <taxon>Acytosteliaceae</taxon>
        <taxon>Heterostelium</taxon>
    </lineage>
</organism>
<dbReference type="Proteomes" id="UP000001396">
    <property type="component" value="Unassembled WGS sequence"/>
</dbReference>
<proteinExistence type="predicted"/>